<dbReference type="EMBL" id="JAMQOL010000015">
    <property type="protein sequence ID" value="MCM4078302.1"/>
    <property type="molecule type" value="Genomic_DNA"/>
</dbReference>
<evidence type="ECO:0000313" key="2">
    <source>
        <dbReference type="EMBL" id="MCM4078302.1"/>
    </source>
</evidence>
<dbReference type="Proteomes" id="UP001523216">
    <property type="component" value="Unassembled WGS sequence"/>
</dbReference>
<dbReference type="Pfam" id="PF14028">
    <property type="entry name" value="Lant_dehydr_C"/>
    <property type="match status" value="1"/>
</dbReference>
<feature type="domain" description="Thiopeptide-type bacteriocin biosynthesis" evidence="1">
    <location>
        <begin position="6"/>
        <end position="251"/>
    </location>
</feature>
<evidence type="ECO:0000259" key="1">
    <source>
        <dbReference type="Pfam" id="PF14028"/>
    </source>
</evidence>
<dbReference type="NCBIfam" id="TIGR03891">
    <property type="entry name" value="thiopep_ocin"/>
    <property type="match status" value="1"/>
</dbReference>
<reference evidence="2 3" key="1">
    <citation type="submission" date="2022-06" db="EMBL/GenBank/DDBJ databases">
        <title>Actinoplanes abujensis sp. nov., isolated from Nigerian arid soil.</title>
        <authorList>
            <person name="Ding P."/>
        </authorList>
    </citation>
    <scope>NUCLEOTIDE SEQUENCE [LARGE SCALE GENOMIC DNA]</scope>
    <source>
        <strain evidence="3">TRM88002</strain>
    </source>
</reference>
<accession>A0ABT0XYM1</accession>
<organism evidence="2 3">
    <name type="scientific">Paractinoplanes hotanensis</name>
    <dbReference type="NCBI Taxonomy" id="2906497"/>
    <lineage>
        <taxon>Bacteria</taxon>
        <taxon>Bacillati</taxon>
        <taxon>Actinomycetota</taxon>
        <taxon>Actinomycetes</taxon>
        <taxon>Micromonosporales</taxon>
        <taxon>Micromonosporaceae</taxon>
        <taxon>Paractinoplanes</taxon>
    </lineage>
</organism>
<gene>
    <name evidence="2" type="ORF">LXN57_12070</name>
</gene>
<proteinExistence type="predicted"/>
<sequence>MTTLEWRQATITFPDPHTAEQTAKSHLAPIMAEAERQQHITAWFYVRKESWRVRFAPAAHDADNYVVNKLERLTQGHHLRAVIPGIYEPEVHAFGGAEGMHAAHQLWHHDSRHLLLDNDGAAARQRETSIMLLAAMMREASLDWYEQGDVWARVAEHRDPPAPGATSALLNAVKRLLTVDLASLTRQEGALAGYQTLIEAYAAAGQTLLYLNETGHLHRGLRDVLAHHVIFSWNRRGIPGLQQAALATTAANIIFGPDPALDVLAADGAS</sequence>
<comment type="caution">
    <text evidence="2">The sequence shown here is derived from an EMBL/GenBank/DDBJ whole genome shotgun (WGS) entry which is preliminary data.</text>
</comment>
<dbReference type="InterPro" id="IPR023809">
    <property type="entry name" value="Thiopep_bacteriocin_synth_dom"/>
</dbReference>
<dbReference type="RefSeq" id="WP_251798142.1">
    <property type="nucleotide sequence ID" value="NZ_JAMQOL010000015.1"/>
</dbReference>
<evidence type="ECO:0000313" key="3">
    <source>
        <dbReference type="Proteomes" id="UP001523216"/>
    </source>
</evidence>
<name>A0ABT0XYM1_9ACTN</name>
<protein>
    <submittedName>
        <fullName evidence="2">Thiopeptide-type bacteriocin biosynthesis protein</fullName>
    </submittedName>
</protein>
<keyword evidence="3" id="KW-1185">Reference proteome</keyword>